<evidence type="ECO:0000313" key="2">
    <source>
        <dbReference type="WBParaSite" id="ES5_v2.g17523.t1"/>
    </source>
</evidence>
<proteinExistence type="predicted"/>
<name>A0AC34FJK8_9BILA</name>
<organism evidence="1 2">
    <name type="scientific">Panagrolaimus sp. ES5</name>
    <dbReference type="NCBI Taxonomy" id="591445"/>
    <lineage>
        <taxon>Eukaryota</taxon>
        <taxon>Metazoa</taxon>
        <taxon>Ecdysozoa</taxon>
        <taxon>Nematoda</taxon>
        <taxon>Chromadorea</taxon>
        <taxon>Rhabditida</taxon>
        <taxon>Tylenchina</taxon>
        <taxon>Panagrolaimomorpha</taxon>
        <taxon>Panagrolaimoidea</taxon>
        <taxon>Panagrolaimidae</taxon>
        <taxon>Panagrolaimus</taxon>
    </lineage>
</organism>
<evidence type="ECO:0000313" key="1">
    <source>
        <dbReference type="Proteomes" id="UP000887579"/>
    </source>
</evidence>
<accession>A0AC34FJK8</accession>
<protein>
    <submittedName>
        <fullName evidence="2">Uncharacterized protein</fullName>
    </submittedName>
</protein>
<dbReference type="Proteomes" id="UP000887579">
    <property type="component" value="Unplaced"/>
</dbReference>
<dbReference type="WBParaSite" id="ES5_v2.g17523.t1">
    <property type="protein sequence ID" value="ES5_v2.g17523.t1"/>
    <property type="gene ID" value="ES5_v2.g17523"/>
</dbReference>
<reference evidence="2" key="1">
    <citation type="submission" date="2022-11" db="UniProtKB">
        <authorList>
            <consortium name="WormBaseParasite"/>
        </authorList>
    </citation>
    <scope>IDENTIFICATION</scope>
</reference>
<sequence>MEISSQPGTTRTDATITKPTQQHMSREDQKRRDTFKMAYFTEIGAISRPIDITEFHDLAICAGIDIDHEAIQESWPLDKDEIEMDEAYHLFTRLPNIELRVKYQLENHKKITGSEELPFDSLIAYAQVSSRFANLKL</sequence>